<keyword evidence="2" id="KW-1185">Reference proteome</keyword>
<protein>
    <submittedName>
        <fullName evidence="1">Aspartic peptidase domain-containing protein</fullName>
    </submittedName>
</protein>
<proteinExistence type="predicted"/>
<organism evidence="1 2">
    <name type="scientific">Lipomyces kononenkoae</name>
    <name type="common">Yeast</name>
    <dbReference type="NCBI Taxonomy" id="34357"/>
    <lineage>
        <taxon>Eukaryota</taxon>
        <taxon>Fungi</taxon>
        <taxon>Dikarya</taxon>
        <taxon>Ascomycota</taxon>
        <taxon>Saccharomycotina</taxon>
        <taxon>Lipomycetes</taxon>
        <taxon>Lipomycetales</taxon>
        <taxon>Lipomycetaceae</taxon>
        <taxon>Lipomyces</taxon>
    </lineage>
</organism>
<accession>A0ACC3SX46</accession>
<dbReference type="EMBL" id="MU971399">
    <property type="protein sequence ID" value="KAK9235965.1"/>
    <property type="molecule type" value="Genomic_DNA"/>
</dbReference>
<reference evidence="2" key="1">
    <citation type="journal article" date="2024" name="Front. Bioeng. Biotechnol.">
        <title>Genome-scale model development and genomic sequencing of the oleaginous clade Lipomyces.</title>
        <authorList>
            <person name="Czajka J.J."/>
            <person name="Han Y."/>
            <person name="Kim J."/>
            <person name="Mondo S.J."/>
            <person name="Hofstad B.A."/>
            <person name="Robles A."/>
            <person name="Haridas S."/>
            <person name="Riley R."/>
            <person name="LaButti K."/>
            <person name="Pangilinan J."/>
            <person name="Andreopoulos W."/>
            <person name="Lipzen A."/>
            <person name="Yan J."/>
            <person name="Wang M."/>
            <person name="Ng V."/>
            <person name="Grigoriev I.V."/>
            <person name="Spatafora J.W."/>
            <person name="Magnuson J.K."/>
            <person name="Baker S.E."/>
            <person name="Pomraning K.R."/>
        </authorList>
    </citation>
    <scope>NUCLEOTIDE SEQUENCE [LARGE SCALE GENOMIC DNA]</scope>
    <source>
        <strain evidence="2">CBS 7786</strain>
    </source>
</reference>
<dbReference type="Proteomes" id="UP001433508">
    <property type="component" value="Unassembled WGS sequence"/>
</dbReference>
<evidence type="ECO:0000313" key="2">
    <source>
        <dbReference type="Proteomes" id="UP001433508"/>
    </source>
</evidence>
<sequence>MKGNIICLAAAAVSMAVGTAATSVVAPADLEPRSFDGMLQLGVERVKRSEAGPVRRDVVPVSLDNYQDVAYIASIRLGTPAQTLQVQLDTGSSDLWVQASTNPYCTSSQGNCQDSGTFDASSSSSFNQLQKDPFDISYVDTTGASGTYATDTLAIGNATLDNFIFGYAENSNTSLGVLGVSFTIDEDSNQTYPNLPYRLQQDGIIDLVSYSLWLNDLDANTGSILFGGIDTGKFTGELSVIPMYPVATIDNITYYSGFNVELTGITVTSSSNANNKTVVYGTADALVTGGSTIYTILDSGTSLGTFPLQILTGIVEGLGLADSAQYSRQYQFYQVDCSVMNSDALVVFEFGGKASIAVTMDQFIQVMSTDSFGDNVCGIALQASETLYSYSETFIVGDTILRSAYVVYDLQNYMIGLAQTSFNSSVTSLLSLSSSGIPDGLTGKGADNSENQSAASSDITTSSPTSTSASATSAATTSAEAPSLSVSTLSIGQRSTTASSLTGTSKAPVPTSGATAFVSPSVLSVVMTVAFTFGALWI</sequence>
<name>A0ACC3SX46_LIPKO</name>
<evidence type="ECO:0000313" key="1">
    <source>
        <dbReference type="EMBL" id="KAK9235965.1"/>
    </source>
</evidence>
<gene>
    <name evidence="1" type="ORF">V1525DRAFT_420833</name>
</gene>
<comment type="caution">
    <text evidence="1">The sequence shown here is derived from an EMBL/GenBank/DDBJ whole genome shotgun (WGS) entry which is preliminary data.</text>
</comment>